<accession>J3KA78</accession>
<dbReference type="EMBL" id="GG704912">
    <property type="protein sequence ID" value="EAS31898.3"/>
    <property type="molecule type" value="Genomic_DNA"/>
</dbReference>
<sequence length="105" mass="12098">MSLTVGLYVIIFDDGGVYKHWSLFIDGPTDAEKIILHVMSSSTRYCFDMRNSNTHKSATLLEMIHLCNMDTSKISMIKNVAKKWLSIMNIWAITVRTMSLTFWMT</sequence>
<name>J3KA78_COCIM</name>
<dbReference type="AlphaFoldDB" id="J3KA78"/>
<dbReference type="OrthoDB" id="37659at2759"/>
<gene>
    <name evidence="1" type="ORF">CIMG_07377</name>
</gene>
<evidence type="ECO:0000313" key="1">
    <source>
        <dbReference type="EMBL" id="EAS31898.3"/>
    </source>
</evidence>
<dbReference type="Proteomes" id="UP000001261">
    <property type="component" value="Unassembled WGS sequence"/>
</dbReference>
<dbReference type="Pfam" id="PF20174">
    <property type="entry name" value="DUF6540"/>
    <property type="match status" value="1"/>
</dbReference>
<dbReference type="InterPro" id="IPR046670">
    <property type="entry name" value="DUF6540"/>
</dbReference>
<proteinExistence type="predicted"/>
<dbReference type="VEuPathDB" id="FungiDB:CIMG_07377"/>
<protein>
    <submittedName>
        <fullName evidence="1">Uncharacterized protein</fullName>
    </submittedName>
</protein>
<reference evidence="2" key="2">
    <citation type="journal article" date="2010" name="Genome Res.">
        <title>Population genomic sequencing of Coccidioides fungi reveals recent hybridization and transposon control.</title>
        <authorList>
            <person name="Neafsey D.E."/>
            <person name="Barker B.M."/>
            <person name="Sharpton T.J."/>
            <person name="Stajich J.E."/>
            <person name="Park D.J."/>
            <person name="Whiston E."/>
            <person name="Hung C.-Y."/>
            <person name="McMahan C."/>
            <person name="White J."/>
            <person name="Sykes S."/>
            <person name="Heiman D."/>
            <person name="Young S."/>
            <person name="Zeng Q."/>
            <person name="Abouelleil A."/>
            <person name="Aftuck L."/>
            <person name="Bessette D."/>
            <person name="Brown A."/>
            <person name="FitzGerald M."/>
            <person name="Lui A."/>
            <person name="Macdonald J.P."/>
            <person name="Priest M."/>
            <person name="Orbach M.J."/>
            <person name="Galgiani J.N."/>
            <person name="Kirkland T.N."/>
            <person name="Cole G.T."/>
            <person name="Birren B.W."/>
            <person name="Henn M.R."/>
            <person name="Taylor J.W."/>
            <person name="Rounsley S.D."/>
        </authorList>
    </citation>
    <scope>GENOME REANNOTATION</scope>
    <source>
        <strain evidence="2">RS</strain>
    </source>
</reference>
<organism evidence="1 2">
    <name type="scientific">Coccidioides immitis (strain RS)</name>
    <name type="common">Valley fever fungus</name>
    <dbReference type="NCBI Taxonomy" id="246410"/>
    <lineage>
        <taxon>Eukaryota</taxon>
        <taxon>Fungi</taxon>
        <taxon>Dikarya</taxon>
        <taxon>Ascomycota</taxon>
        <taxon>Pezizomycotina</taxon>
        <taxon>Eurotiomycetes</taxon>
        <taxon>Eurotiomycetidae</taxon>
        <taxon>Onygenales</taxon>
        <taxon>Onygenaceae</taxon>
        <taxon>Coccidioides</taxon>
    </lineage>
</organism>
<keyword evidence="2" id="KW-1185">Reference proteome</keyword>
<reference evidence="2" key="1">
    <citation type="journal article" date="2009" name="Genome Res.">
        <title>Comparative genomic analyses of the human fungal pathogens Coccidioides and their relatives.</title>
        <authorList>
            <person name="Sharpton T.J."/>
            <person name="Stajich J.E."/>
            <person name="Rounsley S.D."/>
            <person name="Gardner M.J."/>
            <person name="Wortman J.R."/>
            <person name="Jordar V.S."/>
            <person name="Maiti R."/>
            <person name="Kodira C.D."/>
            <person name="Neafsey D.E."/>
            <person name="Zeng Q."/>
            <person name="Hung C.-Y."/>
            <person name="McMahan C."/>
            <person name="Muszewska A."/>
            <person name="Grynberg M."/>
            <person name="Mandel M.A."/>
            <person name="Kellner E.M."/>
            <person name="Barker B.M."/>
            <person name="Galgiani J.N."/>
            <person name="Orbach M.J."/>
            <person name="Kirkland T.N."/>
            <person name="Cole G.T."/>
            <person name="Henn M.R."/>
            <person name="Birren B.W."/>
            <person name="Taylor J.W."/>
        </authorList>
    </citation>
    <scope>NUCLEOTIDE SEQUENCE [LARGE SCALE GENOMIC DNA]</scope>
    <source>
        <strain evidence="2">RS</strain>
    </source>
</reference>
<dbReference type="InParanoid" id="J3KA78"/>
<evidence type="ECO:0000313" key="2">
    <source>
        <dbReference type="Proteomes" id="UP000001261"/>
    </source>
</evidence>
<dbReference type="GeneID" id="4562064"/>
<dbReference type="KEGG" id="cim:CIMG_07377"/>
<dbReference type="RefSeq" id="XP_001243481.1">
    <property type="nucleotide sequence ID" value="XM_001243480.1"/>
</dbReference>